<dbReference type="Proteomes" id="UP000095390">
    <property type="component" value="Unassembled WGS sequence"/>
</dbReference>
<evidence type="ECO:0000313" key="4">
    <source>
        <dbReference type="Proteomes" id="UP000095390"/>
    </source>
</evidence>
<dbReference type="RefSeq" id="WP_055182980.1">
    <property type="nucleotide sequence ID" value="NZ_BLYK01000050.1"/>
</dbReference>
<dbReference type="AlphaFoldDB" id="A0A173TST5"/>
<dbReference type="Pfam" id="PF19484">
    <property type="entry name" value="DUF6020"/>
    <property type="match status" value="1"/>
</dbReference>
<dbReference type="EMBL" id="CYZL01000013">
    <property type="protein sequence ID" value="CUO38341.1"/>
    <property type="molecule type" value="Genomic_DNA"/>
</dbReference>
<feature type="transmembrane region" description="Helical" evidence="1">
    <location>
        <begin position="269"/>
        <end position="292"/>
    </location>
</feature>
<gene>
    <name evidence="3" type="ORF">ERS852450_01701</name>
    <name evidence="2" type="ORF">ERS852578_01921</name>
</gene>
<evidence type="ECO:0000313" key="5">
    <source>
        <dbReference type="Proteomes" id="UP000095679"/>
    </source>
</evidence>
<keyword evidence="1" id="KW-0812">Transmembrane</keyword>
<feature type="transmembrane region" description="Helical" evidence="1">
    <location>
        <begin position="354"/>
        <end position="387"/>
    </location>
</feature>
<dbReference type="InterPro" id="IPR046062">
    <property type="entry name" value="DUF6020"/>
</dbReference>
<dbReference type="OrthoDB" id="2143989at2"/>
<feature type="transmembrane region" description="Helical" evidence="1">
    <location>
        <begin position="612"/>
        <end position="632"/>
    </location>
</feature>
<keyword evidence="1" id="KW-0472">Membrane</keyword>
<feature type="transmembrane region" description="Helical" evidence="1">
    <location>
        <begin position="134"/>
        <end position="156"/>
    </location>
</feature>
<evidence type="ECO:0000313" key="3">
    <source>
        <dbReference type="EMBL" id="CUO38341.1"/>
    </source>
</evidence>
<name>A0A173TST5_9FIRM</name>
<dbReference type="Gene3D" id="1.20.1070.10">
    <property type="entry name" value="Rhodopsin 7-helix transmembrane proteins"/>
    <property type="match status" value="1"/>
</dbReference>
<organism evidence="2 4">
    <name type="scientific">Anaerobutyricum hallii</name>
    <dbReference type="NCBI Taxonomy" id="39488"/>
    <lineage>
        <taxon>Bacteria</taxon>
        <taxon>Bacillati</taxon>
        <taxon>Bacillota</taxon>
        <taxon>Clostridia</taxon>
        <taxon>Lachnospirales</taxon>
        <taxon>Lachnospiraceae</taxon>
        <taxon>Anaerobutyricum</taxon>
    </lineage>
</organism>
<feature type="transmembrane region" description="Helical" evidence="1">
    <location>
        <begin position="326"/>
        <end position="342"/>
    </location>
</feature>
<feature type="transmembrane region" description="Helical" evidence="1">
    <location>
        <begin position="68"/>
        <end position="87"/>
    </location>
</feature>
<proteinExistence type="predicted"/>
<reference evidence="4 5" key="1">
    <citation type="submission" date="2015-09" db="EMBL/GenBank/DDBJ databases">
        <authorList>
            <consortium name="Pathogen Informatics"/>
        </authorList>
    </citation>
    <scope>NUCLEOTIDE SEQUENCE [LARGE SCALE GENOMIC DNA]</scope>
    <source>
        <strain evidence="3 5">2789STDY5834835</strain>
        <strain evidence="2 4">2789STDY5834966</strain>
    </source>
</reference>
<dbReference type="Proteomes" id="UP000095679">
    <property type="component" value="Unassembled WGS sequence"/>
</dbReference>
<sequence length="700" mass="81234">MDILIKPKKNRYIIYAIIIAIFSTVGMNISLMNTNADKLLKKFEYSSTWNNFMAVFRTSISGKNDVRLFYQLVAVGITLMFLIIFSYRFCVREIVSSAVVSIIFGFCMWFGTVFSNKESWNYFLRNKYVKILDIWYILAYTLLMFGALLIIGKIVAASGNKAEQKAEVKTKAKTKDKTVRNTRKVFFMCAAVLLVCWLPYYIVFWPGFQHTDLPTQMLQYFHVPTRFQGHDITDGVNILYSNDHPYFQTKLVGLCIEFGFKIHNVNVGYSIYTFIQMIAFIVAFSSIIATLYRFEVNHTLLKISLVLYAVIPVFPLYSLLIGGDSFFSVFFLYYMLEILWIFGTKGAVLKNNKFILAMILEIFLMSASKNQGVYVAAAMFLFCIIYFSKYRARIAVCMVVPIILFQFGYCGAFFKVAKIASVGKQEALSVCFQQTARYVKYHGDEVTQEEEEAIKKVLNYKDIGNLYDPNLSDPVKKTFKTESTSEDLKNYFKVWLSMGLKHPGEYIQSFIANTYQYYYMEFRNKRGLYLKPEIMDFYIRKRPWVQKSEAIQKLIRKLQVHVPENLKSVREKGVLAMDTVRRFPVVSWFTNPGVITWMMLIGFFALWTKRRYTSILEFLPVFLIFGVCLLSPKNGNLRYLYPACCMVPALLAAAFGNLREEQANAIEDTKEVSKRRRAGSRKKHRIARTLPEDKRQRVKV</sequence>
<feature type="transmembrane region" description="Helical" evidence="1">
    <location>
        <begin position="94"/>
        <end position="114"/>
    </location>
</feature>
<feature type="transmembrane region" description="Helical" evidence="1">
    <location>
        <begin position="585"/>
        <end position="606"/>
    </location>
</feature>
<protein>
    <submittedName>
        <fullName evidence="2">Uncharacterized protein</fullName>
    </submittedName>
</protein>
<dbReference type="EMBL" id="CYYC01000023">
    <property type="protein sequence ID" value="CUN05893.1"/>
    <property type="molecule type" value="Genomic_DNA"/>
</dbReference>
<feature type="transmembrane region" description="Helical" evidence="1">
    <location>
        <begin position="393"/>
        <end position="414"/>
    </location>
</feature>
<evidence type="ECO:0000256" key="1">
    <source>
        <dbReference type="SAM" id="Phobius"/>
    </source>
</evidence>
<keyword evidence="1" id="KW-1133">Transmembrane helix</keyword>
<feature type="transmembrane region" description="Helical" evidence="1">
    <location>
        <begin position="185"/>
        <end position="208"/>
    </location>
</feature>
<feature type="transmembrane region" description="Helical" evidence="1">
    <location>
        <begin position="12"/>
        <end position="31"/>
    </location>
</feature>
<accession>A0A173TST5</accession>
<feature type="transmembrane region" description="Helical" evidence="1">
    <location>
        <begin position="299"/>
        <end position="320"/>
    </location>
</feature>
<evidence type="ECO:0000313" key="2">
    <source>
        <dbReference type="EMBL" id="CUN05893.1"/>
    </source>
</evidence>